<evidence type="ECO:0000256" key="1">
    <source>
        <dbReference type="SAM" id="SignalP"/>
    </source>
</evidence>
<dbReference type="EMBL" id="CP002085">
    <property type="protein sequence ID" value="ADK83561.1"/>
    <property type="molecule type" value="Genomic_DNA"/>
</dbReference>
<dbReference type="Pfam" id="PF14371">
    <property type="entry name" value="DUF4412"/>
    <property type="match status" value="1"/>
</dbReference>
<organism evidence="3 4">
    <name type="scientific">Desulfarculus baarsii (strain ATCC 33931 / DSM 2075 / LMG 7858 / VKM B-1802 / 2st14)</name>
    <dbReference type="NCBI Taxonomy" id="644282"/>
    <lineage>
        <taxon>Bacteria</taxon>
        <taxon>Pseudomonadati</taxon>
        <taxon>Thermodesulfobacteriota</taxon>
        <taxon>Desulfarculia</taxon>
        <taxon>Desulfarculales</taxon>
        <taxon>Desulfarculaceae</taxon>
        <taxon>Desulfarculus</taxon>
    </lineage>
</organism>
<evidence type="ECO:0000259" key="2">
    <source>
        <dbReference type="Pfam" id="PF14371"/>
    </source>
</evidence>
<dbReference type="RefSeq" id="WP_013257017.1">
    <property type="nucleotide sequence ID" value="NC_014365.1"/>
</dbReference>
<feature type="signal peptide" evidence="1">
    <location>
        <begin position="1"/>
        <end position="21"/>
    </location>
</feature>
<proteinExistence type="predicted"/>
<evidence type="ECO:0000313" key="3">
    <source>
        <dbReference type="EMBL" id="ADK83561.1"/>
    </source>
</evidence>
<accession>E1QG49</accession>
<dbReference type="Proteomes" id="UP000009047">
    <property type="component" value="Chromosome"/>
</dbReference>
<feature type="domain" description="DUF4412" evidence="2">
    <location>
        <begin position="71"/>
        <end position="246"/>
    </location>
</feature>
<dbReference type="InterPro" id="IPR025524">
    <property type="entry name" value="DUF4412"/>
</dbReference>
<reference evidence="3 4" key="1">
    <citation type="journal article" date="2010" name="Stand. Genomic Sci.">
        <title>Complete genome sequence of Desulfarculus baarsii type strain (2st14).</title>
        <authorList>
            <person name="Sun H."/>
            <person name="Spring S."/>
            <person name="Lapidus A."/>
            <person name="Davenport K."/>
            <person name="Del Rio T.G."/>
            <person name="Tice H."/>
            <person name="Nolan M."/>
            <person name="Copeland A."/>
            <person name="Cheng J.F."/>
            <person name="Lucas S."/>
            <person name="Tapia R."/>
            <person name="Goodwin L."/>
            <person name="Pitluck S."/>
            <person name="Ivanova N."/>
            <person name="Pagani I."/>
            <person name="Mavromatis K."/>
            <person name="Ovchinnikova G."/>
            <person name="Pati A."/>
            <person name="Chen A."/>
            <person name="Palaniappan K."/>
            <person name="Hauser L."/>
            <person name="Chang Y.J."/>
            <person name="Jeffries C.D."/>
            <person name="Detter J.C."/>
            <person name="Han C."/>
            <person name="Rohde M."/>
            <person name="Brambilla E."/>
            <person name="Goker M."/>
            <person name="Woyke T."/>
            <person name="Bristow J."/>
            <person name="Eisen J.A."/>
            <person name="Markowitz V."/>
            <person name="Hugenholtz P."/>
            <person name="Kyrpides N.C."/>
            <person name="Klenk H.P."/>
            <person name="Land M."/>
        </authorList>
    </citation>
    <scope>NUCLEOTIDE SEQUENCE [LARGE SCALE GENOMIC DNA]</scope>
    <source>
        <strain evidence="4">ATCC 33931 / DSM 2075 / LMG 7858 / VKM B-1802 / 2st14</strain>
    </source>
</reference>
<feature type="chain" id="PRO_5003150143" description="DUF4412 domain-containing protein" evidence="1">
    <location>
        <begin position="22"/>
        <end position="259"/>
    </location>
</feature>
<keyword evidence="4" id="KW-1185">Reference proteome</keyword>
<dbReference type="AlphaFoldDB" id="E1QG49"/>
<gene>
    <name evidence="3" type="ordered locus">Deba_0182</name>
</gene>
<dbReference type="KEGG" id="dbr:Deba_0182"/>
<keyword evidence="1" id="KW-0732">Signal</keyword>
<dbReference type="HOGENOM" id="CLU_1072524_0_0_7"/>
<dbReference type="eggNOG" id="ENOG5033E6A">
    <property type="taxonomic scope" value="Bacteria"/>
</dbReference>
<sequence length="259" mass="28155">MKIKRLIIALALLMLPTSALAGWVFTEQADDDGEQEKIFIQAGKLAVGQSENAIQTVFDTKSGQLLLINHQSKTYWQGTPQEMKSGMSSAMDAAIAQQTKDMPPEQAAQYKAMMQAMKEQMTNKPAGQAPRPKVGVAKEGDGGKVAGYDTVKYAISQDGQVVAWYWVAPNLDLSDEFDMANMLEMMDGFNPEPDYSTDPALIAVFEKGYPLKVVELDQGQENVIEQKAAVEEKNLPAALFQAPAGYKRSDLAGVAGDGQ</sequence>
<evidence type="ECO:0000313" key="4">
    <source>
        <dbReference type="Proteomes" id="UP000009047"/>
    </source>
</evidence>
<name>E1QG49_DESB2</name>
<protein>
    <recommendedName>
        <fullName evidence="2">DUF4412 domain-containing protein</fullName>
    </recommendedName>
</protein>